<dbReference type="InterPro" id="IPR002645">
    <property type="entry name" value="STAS_dom"/>
</dbReference>
<sequence length="107" mass="11746">MGDIEVVDRGSREFVAFLRGDIDESLAEDLDVALGEVAALEDVDIQRVLVDLRDVTAMTEPGVKFLVELERLGRRTGFEVALSMVSKPALRALESAHWPHLPMQSGA</sequence>
<comment type="caution">
    <text evidence="2">The sequence shown here is derived from an EMBL/GenBank/DDBJ whole genome shotgun (WGS) entry which is preliminary data.</text>
</comment>
<reference evidence="2" key="1">
    <citation type="submission" date="2020-10" db="EMBL/GenBank/DDBJ databases">
        <title>Sequencing the genomes of 1000 actinobacteria strains.</title>
        <authorList>
            <person name="Klenk H.-P."/>
        </authorList>
    </citation>
    <scope>NUCLEOTIDE SEQUENCE</scope>
    <source>
        <strain evidence="2">DSM 45354</strain>
    </source>
</reference>
<dbReference type="InterPro" id="IPR036513">
    <property type="entry name" value="STAS_dom_sf"/>
</dbReference>
<dbReference type="Proteomes" id="UP000638648">
    <property type="component" value="Unassembled WGS sequence"/>
</dbReference>
<dbReference type="EMBL" id="JADBEM010000001">
    <property type="protein sequence ID" value="MBE1606779.1"/>
    <property type="molecule type" value="Genomic_DNA"/>
</dbReference>
<dbReference type="PROSITE" id="PS50801">
    <property type="entry name" value="STAS"/>
    <property type="match status" value="1"/>
</dbReference>
<name>A0A927MV38_9ACTN</name>
<evidence type="ECO:0000259" key="1">
    <source>
        <dbReference type="PROSITE" id="PS50801"/>
    </source>
</evidence>
<dbReference type="Pfam" id="PF01740">
    <property type="entry name" value="STAS"/>
    <property type="match status" value="1"/>
</dbReference>
<protein>
    <submittedName>
        <fullName evidence="2">Anti-anti-sigma regulatory factor</fullName>
    </submittedName>
</protein>
<keyword evidence="3" id="KW-1185">Reference proteome</keyword>
<dbReference type="RefSeq" id="WP_192750846.1">
    <property type="nucleotide sequence ID" value="NZ_BAABJL010000109.1"/>
</dbReference>
<dbReference type="Gene3D" id="3.30.750.24">
    <property type="entry name" value="STAS domain"/>
    <property type="match status" value="1"/>
</dbReference>
<evidence type="ECO:0000313" key="2">
    <source>
        <dbReference type="EMBL" id="MBE1606779.1"/>
    </source>
</evidence>
<organism evidence="2 3">
    <name type="scientific">Actinopolymorpha pittospori</name>
    <dbReference type="NCBI Taxonomy" id="648752"/>
    <lineage>
        <taxon>Bacteria</taxon>
        <taxon>Bacillati</taxon>
        <taxon>Actinomycetota</taxon>
        <taxon>Actinomycetes</taxon>
        <taxon>Propionibacteriales</taxon>
        <taxon>Actinopolymorphaceae</taxon>
        <taxon>Actinopolymorpha</taxon>
    </lineage>
</organism>
<dbReference type="AlphaFoldDB" id="A0A927MV38"/>
<gene>
    <name evidence="2" type="ORF">HEB94_003627</name>
</gene>
<feature type="domain" description="STAS" evidence="1">
    <location>
        <begin position="15"/>
        <end position="94"/>
    </location>
</feature>
<evidence type="ECO:0000313" key="3">
    <source>
        <dbReference type="Proteomes" id="UP000638648"/>
    </source>
</evidence>
<proteinExistence type="predicted"/>
<accession>A0A927MV38</accession>
<dbReference type="SUPFAM" id="SSF52091">
    <property type="entry name" value="SpoIIaa-like"/>
    <property type="match status" value="1"/>
</dbReference>